<reference evidence="1" key="1">
    <citation type="submission" date="2021-08" db="EMBL/GenBank/DDBJ databases">
        <title>The first chromosome-level gecko genome reveals the dynamic sex chromosomes of Neotropical dwarf geckos (Sphaerodactylidae: Sphaerodactylus).</title>
        <authorList>
            <person name="Pinto B.J."/>
            <person name="Keating S.E."/>
            <person name="Gamble T."/>
        </authorList>
    </citation>
    <scope>NUCLEOTIDE SEQUENCE</scope>
    <source>
        <strain evidence="1">TG3544</strain>
    </source>
</reference>
<organism evidence="1 2">
    <name type="scientific">Sphaerodactylus townsendi</name>
    <dbReference type="NCBI Taxonomy" id="933632"/>
    <lineage>
        <taxon>Eukaryota</taxon>
        <taxon>Metazoa</taxon>
        <taxon>Chordata</taxon>
        <taxon>Craniata</taxon>
        <taxon>Vertebrata</taxon>
        <taxon>Euteleostomi</taxon>
        <taxon>Lepidosauria</taxon>
        <taxon>Squamata</taxon>
        <taxon>Bifurcata</taxon>
        <taxon>Gekkota</taxon>
        <taxon>Sphaerodactylidae</taxon>
        <taxon>Sphaerodactylus</taxon>
    </lineage>
</organism>
<evidence type="ECO:0000313" key="1">
    <source>
        <dbReference type="EMBL" id="KAH8006887.1"/>
    </source>
</evidence>
<proteinExistence type="predicted"/>
<sequence length="252" mass="28735">MDARARLLCMLLLGLGAHTTNHTGAVSLPQERDVFLSEVLLPQEKSPEMSPYNPDVHLIQSKPGNQARPYSLSLSPDDYHYSPKPKRLRTSRLMKMIGSSFDPFWMSLEDPRGRNTSLEELGTLSEDLAERSARFKKKLLQEAQGLDLPELLTFRDGVPHNLSQVLKHRLQQWLVDSATCQLTSSWVDVGPIFWPRWVRHTDCDPIQVGCSWPPGMICQHAQVTYIKLLAWHCWASKEEAWVIDKVVSLKPQ</sequence>
<gene>
    <name evidence="1" type="ORF">K3G42_014864</name>
</gene>
<protein>
    <submittedName>
        <fullName evidence="1">Uncharacterized protein</fullName>
    </submittedName>
</protein>
<name>A0ACB8FNQ8_9SAUR</name>
<accession>A0ACB8FNQ8</accession>
<keyword evidence="2" id="KW-1185">Reference proteome</keyword>
<dbReference type="Proteomes" id="UP000827872">
    <property type="component" value="Linkage Group LG06"/>
</dbReference>
<dbReference type="EMBL" id="CM037619">
    <property type="protein sequence ID" value="KAH8006887.1"/>
    <property type="molecule type" value="Genomic_DNA"/>
</dbReference>
<comment type="caution">
    <text evidence="1">The sequence shown here is derived from an EMBL/GenBank/DDBJ whole genome shotgun (WGS) entry which is preliminary data.</text>
</comment>
<evidence type="ECO:0000313" key="2">
    <source>
        <dbReference type="Proteomes" id="UP000827872"/>
    </source>
</evidence>